<dbReference type="AlphaFoldDB" id="A0A0A9AEY9"/>
<reference evidence="1" key="1">
    <citation type="submission" date="2014-09" db="EMBL/GenBank/DDBJ databases">
        <authorList>
            <person name="Magalhaes I.L.F."/>
            <person name="Oliveira U."/>
            <person name="Santos F.R."/>
            <person name="Vidigal T.H.D.A."/>
            <person name="Brescovit A.D."/>
            <person name="Santos A.J."/>
        </authorList>
    </citation>
    <scope>NUCLEOTIDE SEQUENCE</scope>
    <source>
        <tissue evidence="1">Shoot tissue taken approximately 20 cm above the soil surface</tissue>
    </source>
</reference>
<protein>
    <submittedName>
        <fullName evidence="1">Uncharacterized protein</fullName>
    </submittedName>
</protein>
<dbReference type="EMBL" id="GBRH01248204">
    <property type="protein sequence ID" value="JAD49691.1"/>
    <property type="molecule type" value="Transcribed_RNA"/>
</dbReference>
<name>A0A0A9AEY9_ARUDO</name>
<organism evidence="1">
    <name type="scientific">Arundo donax</name>
    <name type="common">Giant reed</name>
    <name type="synonym">Donax arundinaceus</name>
    <dbReference type="NCBI Taxonomy" id="35708"/>
    <lineage>
        <taxon>Eukaryota</taxon>
        <taxon>Viridiplantae</taxon>
        <taxon>Streptophyta</taxon>
        <taxon>Embryophyta</taxon>
        <taxon>Tracheophyta</taxon>
        <taxon>Spermatophyta</taxon>
        <taxon>Magnoliopsida</taxon>
        <taxon>Liliopsida</taxon>
        <taxon>Poales</taxon>
        <taxon>Poaceae</taxon>
        <taxon>PACMAD clade</taxon>
        <taxon>Arundinoideae</taxon>
        <taxon>Arundineae</taxon>
        <taxon>Arundo</taxon>
    </lineage>
</organism>
<proteinExistence type="predicted"/>
<reference evidence="1" key="2">
    <citation type="journal article" date="2015" name="Data Brief">
        <title>Shoot transcriptome of the giant reed, Arundo donax.</title>
        <authorList>
            <person name="Barrero R.A."/>
            <person name="Guerrero F.D."/>
            <person name="Moolhuijzen P."/>
            <person name="Goolsby J.A."/>
            <person name="Tidwell J."/>
            <person name="Bellgard S.E."/>
            <person name="Bellgard M.I."/>
        </authorList>
    </citation>
    <scope>NUCLEOTIDE SEQUENCE</scope>
    <source>
        <tissue evidence="1">Shoot tissue taken approximately 20 cm above the soil surface</tissue>
    </source>
</reference>
<accession>A0A0A9AEY9</accession>
<evidence type="ECO:0000313" key="1">
    <source>
        <dbReference type="EMBL" id="JAD49691.1"/>
    </source>
</evidence>
<sequence>MSTYYMTECYKDTLFGVVMVKLQHTFVLTKHQNHNIEE</sequence>